<keyword evidence="9" id="KW-0249">Electron transport</keyword>
<dbReference type="PANTHER" id="PTHR11058">
    <property type="entry name" value="NADH-UBIQUINONE OXIDOREDUCTASE CHAIN 3"/>
    <property type="match status" value="1"/>
</dbReference>
<evidence type="ECO:0000256" key="9">
    <source>
        <dbReference type="RuleBase" id="RU003640"/>
    </source>
</evidence>
<dbReference type="GO" id="GO:0030964">
    <property type="term" value="C:NADH dehydrogenase complex"/>
    <property type="evidence" value="ECO:0007669"/>
    <property type="project" value="TreeGrafter"/>
</dbReference>
<sequence>MKFMITMIITLSLLISFLTLILNKKLSLMEKGTCFECGFNPINPTRAPFSIRFFLLAILFLIFDVEIALILPFPFMNTSTTTLISTTTFLLLLNMGLVYEWLNTFLEWY</sequence>
<dbReference type="Pfam" id="PF00507">
    <property type="entry name" value="Oxidored_q4"/>
    <property type="match status" value="1"/>
</dbReference>
<keyword evidence="7 9" id="KW-0472">Membrane</keyword>
<evidence type="ECO:0000256" key="1">
    <source>
        <dbReference type="ARBA" id="ARBA00004370"/>
    </source>
</evidence>
<reference evidence="10" key="1">
    <citation type="submission" date="2013-02" db="EMBL/GenBank/DDBJ databases">
        <title>Variation between mitochondrial genomes of three Ricinulei.</title>
        <authorList>
            <person name="Fahrein K."/>
            <person name="Podsiadlowski L."/>
            <person name="Talarico G."/>
        </authorList>
    </citation>
    <scope>NUCLEOTIDE SEQUENCE</scope>
</reference>
<feature type="transmembrane region" description="Helical" evidence="9">
    <location>
        <begin position="47"/>
        <end position="71"/>
    </location>
</feature>
<evidence type="ECO:0000256" key="8">
    <source>
        <dbReference type="ARBA" id="ARBA00049551"/>
    </source>
</evidence>
<feature type="transmembrane region" description="Helical" evidence="9">
    <location>
        <begin position="83"/>
        <end position="102"/>
    </location>
</feature>
<keyword evidence="9" id="KW-0520">NAD</keyword>
<keyword evidence="9 10" id="KW-0496">Mitochondrion</keyword>
<keyword evidence="5 9" id="KW-0812">Transmembrane</keyword>
<organism evidence="10">
    <name type="scientific">Ricinoides karschii</name>
    <dbReference type="NCBI Taxonomy" id="1238228"/>
    <lineage>
        <taxon>Eukaryota</taxon>
        <taxon>Metazoa</taxon>
        <taxon>Ecdysozoa</taxon>
        <taxon>Arthropoda</taxon>
        <taxon>Chelicerata</taxon>
        <taxon>Arachnida</taxon>
        <taxon>Ricinulei</taxon>
        <taxon>Ricinoididae</taxon>
        <taxon>Ricinoides</taxon>
    </lineage>
</organism>
<dbReference type="PANTHER" id="PTHR11058:SF9">
    <property type="entry name" value="NADH-UBIQUINONE OXIDOREDUCTASE CHAIN 3"/>
    <property type="match status" value="1"/>
</dbReference>
<comment type="function">
    <text evidence="9">Core subunit of the mitochondrial membrane respiratory chain NADH dehydrogenase (Complex I) which catalyzes electron transfer from NADH through the respiratory chain, using ubiquinone as an electron acceptor. Essential for the catalytic activity of complex I.</text>
</comment>
<accession>W5R4G1</accession>
<protein>
    <recommendedName>
        <fullName evidence="3 9">NADH-ubiquinone oxidoreductase chain 3</fullName>
        <ecNumber evidence="9">7.1.1.2</ecNumber>
    </recommendedName>
</protein>
<evidence type="ECO:0000256" key="3">
    <source>
        <dbReference type="ARBA" id="ARBA00021007"/>
    </source>
</evidence>
<geneLocation type="mitochondrion" evidence="10"/>
<dbReference type="GO" id="GO:0031966">
    <property type="term" value="C:mitochondrial membrane"/>
    <property type="evidence" value="ECO:0007669"/>
    <property type="project" value="UniProtKB-SubCell"/>
</dbReference>
<comment type="subcellular location">
    <subcellularLocation>
        <location evidence="1">Membrane</location>
    </subcellularLocation>
    <subcellularLocation>
        <location evidence="9">Mitochondrion membrane</location>
        <topology evidence="9">Multi-pass membrane protein</topology>
    </subcellularLocation>
</comment>
<dbReference type="Gene3D" id="1.20.58.1610">
    <property type="entry name" value="NADH:ubiquinone/plastoquinone oxidoreductase, chain 3"/>
    <property type="match status" value="1"/>
</dbReference>
<gene>
    <name evidence="10" type="primary">NAD3</name>
</gene>
<evidence type="ECO:0000256" key="6">
    <source>
        <dbReference type="ARBA" id="ARBA00022989"/>
    </source>
</evidence>
<evidence type="ECO:0000256" key="4">
    <source>
        <dbReference type="ARBA" id="ARBA00022448"/>
    </source>
</evidence>
<comment type="similarity">
    <text evidence="2 9">Belongs to the complex I subunit 3 family.</text>
</comment>
<keyword evidence="9" id="KW-0679">Respiratory chain</keyword>
<keyword evidence="9" id="KW-1278">Translocase</keyword>
<dbReference type="EMBL" id="KC688692">
    <property type="protein sequence ID" value="AGL11951.1"/>
    <property type="molecule type" value="Genomic_DNA"/>
</dbReference>
<evidence type="ECO:0000256" key="5">
    <source>
        <dbReference type="ARBA" id="ARBA00022692"/>
    </source>
</evidence>
<dbReference type="InterPro" id="IPR038430">
    <property type="entry name" value="NDAH_ubi_oxred_su3_sf"/>
</dbReference>
<dbReference type="GO" id="GO:0008137">
    <property type="term" value="F:NADH dehydrogenase (ubiquinone) activity"/>
    <property type="evidence" value="ECO:0007669"/>
    <property type="project" value="UniProtKB-UniRule"/>
</dbReference>
<keyword evidence="9" id="KW-0830">Ubiquinone</keyword>
<evidence type="ECO:0000256" key="2">
    <source>
        <dbReference type="ARBA" id="ARBA00008472"/>
    </source>
</evidence>
<proteinExistence type="inferred from homology"/>
<name>W5R4G1_9ARAC</name>
<comment type="catalytic activity">
    <reaction evidence="8 9">
        <text>a ubiquinone + NADH + 5 H(+)(in) = a ubiquinol + NAD(+) + 4 H(+)(out)</text>
        <dbReference type="Rhea" id="RHEA:29091"/>
        <dbReference type="Rhea" id="RHEA-COMP:9565"/>
        <dbReference type="Rhea" id="RHEA-COMP:9566"/>
        <dbReference type="ChEBI" id="CHEBI:15378"/>
        <dbReference type="ChEBI" id="CHEBI:16389"/>
        <dbReference type="ChEBI" id="CHEBI:17976"/>
        <dbReference type="ChEBI" id="CHEBI:57540"/>
        <dbReference type="ChEBI" id="CHEBI:57945"/>
        <dbReference type="EC" id="7.1.1.2"/>
    </reaction>
</comment>
<evidence type="ECO:0000256" key="7">
    <source>
        <dbReference type="ARBA" id="ARBA00023136"/>
    </source>
</evidence>
<keyword evidence="6 9" id="KW-1133">Transmembrane helix</keyword>
<dbReference type="InterPro" id="IPR000440">
    <property type="entry name" value="NADH_UbQ/plastoQ_OxRdtase_su3"/>
</dbReference>
<keyword evidence="4 9" id="KW-0813">Transport</keyword>
<dbReference type="EC" id="7.1.1.2" evidence="9"/>
<dbReference type="AlphaFoldDB" id="W5R4G1"/>
<evidence type="ECO:0000313" key="10">
    <source>
        <dbReference type="EMBL" id="AGL11951.1"/>
    </source>
</evidence>